<keyword evidence="2" id="KW-1185">Reference proteome</keyword>
<gene>
    <name evidence="1" type="ORF">H2198_005579</name>
</gene>
<protein>
    <submittedName>
        <fullName evidence="1">Uncharacterized protein</fullName>
    </submittedName>
</protein>
<proteinExistence type="predicted"/>
<organism evidence="1 2">
    <name type="scientific">Neophaeococcomyces mojaviensis</name>
    <dbReference type="NCBI Taxonomy" id="3383035"/>
    <lineage>
        <taxon>Eukaryota</taxon>
        <taxon>Fungi</taxon>
        <taxon>Dikarya</taxon>
        <taxon>Ascomycota</taxon>
        <taxon>Pezizomycotina</taxon>
        <taxon>Eurotiomycetes</taxon>
        <taxon>Chaetothyriomycetidae</taxon>
        <taxon>Chaetothyriales</taxon>
        <taxon>Chaetothyriales incertae sedis</taxon>
        <taxon>Neophaeococcomyces</taxon>
    </lineage>
</organism>
<comment type="caution">
    <text evidence="1">The sequence shown here is derived from an EMBL/GenBank/DDBJ whole genome shotgun (WGS) entry which is preliminary data.</text>
</comment>
<dbReference type="EMBL" id="JAPDRQ010000093">
    <property type="protein sequence ID" value="KAJ9655578.1"/>
    <property type="molecule type" value="Genomic_DNA"/>
</dbReference>
<reference evidence="1" key="1">
    <citation type="submission" date="2022-10" db="EMBL/GenBank/DDBJ databases">
        <title>Culturing micro-colonial fungi from biological soil crusts in the Mojave desert and describing Neophaeococcomyces mojavensis, and introducing the new genera and species Taxawa tesnikishii.</title>
        <authorList>
            <person name="Kurbessoian T."/>
            <person name="Stajich J.E."/>
        </authorList>
    </citation>
    <scope>NUCLEOTIDE SEQUENCE</scope>
    <source>
        <strain evidence="1">JES_112</strain>
    </source>
</reference>
<dbReference type="Proteomes" id="UP001172386">
    <property type="component" value="Unassembled WGS sequence"/>
</dbReference>
<evidence type="ECO:0000313" key="2">
    <source>
        <dbReference type="Proteomes" id="UP001172386"/>
    </source>
</evidence>
<name>A0ACC3A5H7_9EURO</name>
<accession>A0ACC3A5H7</accession>
<sequence length="110" mass="11964">MDAMRTLQVLHAINPLGLIMVVHHTDCGTSHVLDSEVRDNIKKISSLPPSTVDAMNFGEIKDLEASIKEDVELIKNDPLFGGNAPAIVGLVYEVETGRLRQVDEDAASLL</sequence>
<evidence type="ECO:0000313" key="1">
    <source>
        <dbReference type="EMBL" id="KAJ9655578.1"/>
    </source>
</evidence>